<evidence type="ECO:0000313" key="3">
    <source>
        <dbReference type="Proteomes" id="UP000664466"/>
    </source>
</evidence>
<evidence type="ECO:0000313" key="2">
    <source>
        <dbReference type="EMBL" id="QTX10160.1"/>
    </source>
</evidence>
<dbReference type="RefSeq" id="WP_207253093.1">
    <property type="nucleotide sequence ID" value="NZ_JAFMPM010000008.1"/>
</dbReference>
<organism evidence="2">
    <name type="scientific">Thiothrix fructosivorans</name>
    <dbReference type="NCBI Taxonomy" id="111770"/>
    <lineage>
        <taxon>Bacteria</taxon>
        <taxon>Pseudomonadati</taxon>
        <taxon>Pseudomonadota</taxon>
        <taxon>Gammaproteobacteria</taxon>
        <taxon>Thiotrichales</taxon>
        <taxon>Thiotrichaceae</taxon>
        <taxon>Thiothrix</taxon>
    </lineage>
</organism>
<dbReference type="EMBL" id="JAFMPM010000008">
    <property type="protein sequence ID" value="MBO0615386.1"/>
    <property type="molecule type" value="Genomic_DNA"/>
</dbReference>
<dbReference type="Proteomes" id="UP000664466">
    <property type="component" value="Unassembled WGS sequence"/>
</dbReference>
<gene>
    <name evidence="2" type="ORF">J1836_016430</name>
    <name evidence="1" type="ORF">J1836_21045</name>
</gene>
<sequence>MRANLEKQAEFFKGQPLLHRNGWMTETDAAWALGGVKPLFARRLPIPRTNVSKPNSRRTCNRYRVEDVLAYLQANTAAPAPTAA</sequence>
<reference evidence="1 3" key="1">
    <citation type="submission" date="2021-03" db="EMBL/GenBank/DDBJ databases">
        <title>Draft genome and methylome analysis of Thiotrix fructosivoruns ATCC 49748.</title>
        <authorList>
            <person name="Fomenkov A."/>
            <person name="Grabovich M.Y."/>
            <person name="Roberts R.J."/>
        </authorList>
    </citation>
    <scope>NUCLEOTIDE SEQUENCE [LARGE SCALE GENOMIC DNA]</scope>
    <source>
        <strain evidence="1 3">ATCC 49748</strain>
    </source>
</reference>
<protein>
    <submittedName>
        <fullName evidence="2">Uncharacterized protein</fullName>
    </submittedName>
</protein>
<dbReference type="EMBL" id="CP072748">
    <property type="protein sequence ID" value="QTX10160.1"/>
    <property type="molecule type" value="Genomic_DNA"/>
</dbReference>
<keyword evidence="3" id="KW-1185">Reference proteome</keyword>
<reference evidence="2" key="2">
    <citation type="submission" date="2021-04" db="EMBL/GenBank/DDBJ databases">
        <title>Complete Genome and methylome analysis of Thiothrix fructosivorans ATCC 49748.</title>
        <authorList>
            <person name="Fomenkov A."/>
            <person name="Sun L."/>
            <person name="Vincze T."/>
            <person name="Grabovich M.Y."/>
            <person name="Roberts R.J."/>
        </authorList>
    </citation>
    <scope>NUCLEOTIDE SEQUENCE</scope>
    <source>
        <strain evidence="2">ATCC 49748</strain>
    </source>
</reference>
<accession>A0A8B0SI76</accession>
<evidence type="ECO:0000313" key="1">
    <source>
        <dbReference type="EMBL" id="MBO0615386.1"/>
    </source>
</evidence>
<name>A0A8B0SI76_9GAMM</name>
<proteinExistence type="predicted"/>
<dbReference type="AlphaFoldDB" id="A0A8B0SI76"/>